<evidence type="ECO:0000256" key="3">
    <source>
        <dbReference type="ARBA" id="ARBA00022679"/>
    </source>
</evidence>
<dbReference type="Pfam" id="PF08241">
    <property type="entry name" value="Methyltransf_11"/>
    <property type="match status" value="1"/>
</dbReference>
<evidence type="ECO:0000256" key="2">
    <source>
        <dbReference type="ARBA" id="ARBA00022603"/>
    </source>
</evidence>
<comment type="similarity">
    <text evidence="1">Belongs to the methyltransferase superfamily.</text>
</comment>
<keyword evidence="3" id="KW-0808">Transferase</keyword>
<dbReference type="EMBL" id="DS113316">
    <property type="protein sequence ID" value="EAY11599.1"/>
    <property type="molecule type" value="Genomic_DNA"/>
</dbReference>
<reference evidence="5" key="1">
    <citation type="submission" date="2006-10" db="EMBL/GenBank/DDBJ databases">
        <authorList>
            <person name="Amadeo P."/>
            <person name="Zhao Q."/>
            <person name="Wortman J."/>
            <person name="Fraser-Liggett C."/>
            <person name="Carlton J."/>
        </authorList>
    </citation>
    <scope>NUCLEOTIDE SEQUENCE</scope>
    <source>
        <strain evidence="5">G3</strain>
    </source>
</reference>
<name>A2E6W3_TRIV3</name>
<reference evidence="5" key="2">
    <citation type="journal article" date="2007" name="Science">
        <title>Draft genome sequence of the sexually transmitted pathogen Trichomonas vaginalis.</title>
        <authorList>
            <person name="Carlton J.M."/>
            <person name="Hirt R.P."/>
            <person name="Silva J.C."/>
            <person name="Delcher A.L."/>
            <person name="Schatz M."/>
            <person name="Zhao Q."/>
            <person name="Wortman J.R."/>
            <person name="Bidwell S.L."/>
            <person name="Alsmark U.C.M."/>
            <person name="Besteiro S."/>
            <person name="Sicheritz-Ponten T."/>
            <person name="Noel C.J."/>
            <person name="Dacks J.B."/>
            <person name="Foster P.G."/>
            <person name="Simillion C."/>
            <person name="Van de Peer Y."/>
            <person name="Miranda-Saavedra D."/>
            <person name="Barton G.J."/>
            <person name="Westrop G.D."/>
            <person name="Mueller S."/>
            <person name="Dessi D."/>
            <person name="Fiori P.L."/>
            <person name="Ren Q."/>
            <person name="Paulsen I."/>
            <person name="Zhang H."/>
            <person name="Bastida-Corcuera F.D."/>
            <person name="Simoes-Barbosa A."/>
            <person name="Brown M.T."/>
            <person name="Hayes R.D."/>
            <person name="Mukherjee M."/>
            <person name="Okumura C.Y."/>
            <person name="Schneider R."/>
            <person name="Smith A.J."/>
            <person name="Vanacova S."/>
            <person name="Villalvazo M."/>
            <person name="Haas B.J."/>
            <person name="Pertea M."/>
            <person name="Feldblyum T.V."/>
            <person name="Utterback T.R."/>
            <person name="Shu C.L."/>
            <person name="Osoegawa K."/>
            <person name="de Jong P.J."/>
            <person name="Hrdy I."/>
            <person name="Horvathova L."/>
            <person name="Zubacova Z."/>
            <person name="Dolezal P."/>
            <person name="Malik S.B."/>
            <person name="Logsdon J.M. Jr."/>
            <person name="Henze K."/>
            <person name="Gupta A."/>
            <person name="Wang C.C."/>
            <person name="Dunne R.L."/>
            <person name="Upcroft J.A."/>
            <person name="Upcroft P."/>
            <person name="White O."/>
            <person name="Salzberg S.L."/>
            <person name="Tang P."/>
            <person name="Chiu C.-H."/>
            <person name="Lee Y.-S."/>
            <person name="Embley T.M."/>
            <person name="Coombs G.H."/>
            <person name="Mottram J.C."/>
            <person name="Tachezy J."/>
            <person name="Fraser-Liggett C.M."/>
            <person name="Johnson P.J."/>
        </authorList>
    </citation>
    <scope>NUCLEOTIDE SEQUENCE [LARGE SCALE GENOMIC DNA]</scope>
    <source>
        <strain evidence="5">G3</strain>
    </source>
</reference>
<organism evidence="5 6">
    <name type="scientific">Trichomonas vaginalis (strain ATCC PRA-98 / G3)</name>
    <dbReference type="NCBI Taxonomy" id="412133"/>
    <lineage>
        <taxon>Eukaryota</taxon>
        <taxon>Metamonada</taxon>
        <taxon>Parabasalia</taxon>
        <taxon>Trichomonadida</taxon>
        <taxon>Trichomonadidae</taxon>
        <taxon>Trichomonas</taxon>
    </lineage>
</organism>
<evidence type="ECO:0000313" key="5">
    <source>
        <dbReference type="EMBL" id="EAY11599.1"/>
    </source>
</evidence>
<dbReference type="InterPro" id="IPR029063">
    <property type="entry name" value="SAM-dependent_MTases_sf"/>
</dbReference>
<gene>
    <name evidence="5" type="ORF">TVAG_081710</name>
</gene>
<dbReference type="CDD" id="cd02440">
    <property type="entry name" value="AdoMet_MTases"/>
    <property type="match status" value="1"/>
</dbReference>
<dbReference type="SMR" id="A2E6W3"/>
<evidence type="ECO:0000313" key="6">
    <source>
        <dbReference type="Proteomes" id="UP000001542"/>
    </source>
</evidence>
<dbReference type="STRING" id="5722.A2E6W3"/>
<accession>A2E6W3</accession>
<dbReference type="InterPro" id="IPR013216">
    <property type="entry name" value="Methyltransf_11"/>
</dbReference>
<feature type="domain" description="Methyltransferase type 11" evidence="4">
    <location>
        <begin position="51"/>
        <end position="148"/>
    </location>
</feature>
<dbReference type="RefSeq" id="XP_001323822.1">
    <property type="nucleotide sequence ID" value="XM_001323787.1"/>
</dbReference>
<keyword evidence="6" id="KW-1185">Reference proteome</keyword>
<keyword evidence="2" id="KW-0489">Methyltransferase</keyword>
<dbReference type="VEuPathDB" id="TrichDB:TVAG_081710"/>
<dbReference type="VEuPathDB" id="TrichDB:TVAGG3_0493080"/>
<dbReference type="InterPro" id="IPR051419">
    <property type="entry name" value="Lys/N-term_MeTrsfase_sf"/>
</dbReference>
<dbReference type="OMA" id="HWAVMDA"/>
<dbReference type="Proteomes" id="UP000001542">
    <property type="component" value="Unassembled WGS sequence"/>
</dbReference>
<dbReference type="eggNOG" id="KOG2352">
    <property type="taxonomic scope" value="Eukaryota"/>
</dbReference>
<dbReference type="AlphaFoldDB" id="A2E6W3"/>
<dbReference type="Gene3D" id="3.40.50.150">
    <property type="entry name" value="Vaccinia Virus protein VP39"/>
    <property type="match status" value="1"/>
</dbReference>
<dbReference type="SUPFAM" id="SSF53335">
    <property type="entry name" value="S-adenosyl-L-methionine-dependent methyltransferases"/>
    <property type="match status" value="1"/>
</dbReference>
<proteinExistence type="inferred from homology"/>
<dbReference type="PANTHER" id="PTHR12176">
    <property type="entry name" value="SAM-DEPENDENT METHYLTRANSFERASE SUPERFAMILY PROTEIN"/>
    <property type="match status" value="1"/>
</dbReference>
<evidence type="ECO:0000259" key="4">
    <source>
        <dbReference type="Pfam" id="PF08241"/>
    </source>
</evidence>
<dbReference type="PANTHER" id="PTHR12176:SF79">
    <property type="entry name" value="METHYLTRANSFERASE TYPE 11 DOMAIN-CONTAINING PROTEIN"/>
    <property type="match status" value="1"/>
</dbReference>
<dbReference type="KEGG" id="tva:4769536"/>
<protein>
    <recommendedName>
        <fullName evidence="4">Methyltransferase type 11 domain-containing protein</fullName>
    </recommendedName>
</protein>
<evidence type="ECO:0000256" key="1">
    <source>
        <dbReference type="ARBA" id="ARBA00008361"/>
    </source>
</evidence>
<sequence length="194" mass="22536">MTLSVNPYGEKSYWDEIYEKKPENFEWVENYDTLKDFITSHVNKSDKILIPGCGNSELGPEMIKDGYTTIDNTDFSQVVIDHMKKIHPDQNWFVDNCRKMNIPDNTYDVVLEKSVIDALVTRDDDEAAVFETLSEYTRVLKKGGHAYIISFGQAPDREDYFKAANATWKYEGYIKLPREVAPNNYRHIYTISKP</sequence>
<dbReference type="InParanoid" id="A2E6W3"/>
<dbReference type="OrthoDB" id="411785at2759"/>
<dbReference type="FunFam" id="3.40.50.150:FF:000217">
    <property type="entry name" value="Methyltransferase protein 13"/>
    <property type="match status" value="1"/>
</dbReference>
<dbReference type="GO" id="GO:0032259">
    <property type="term" value="P:methylation"/>
    <property type="evidence" value="ECO:0007669"/>
    <property type="project" value="UniProtKB-KW"/>
</dbReference>
<dbReference type="GO" id="GO:0008757">
    <property type="term" value="F:S-adenosylmethionine-dependent methyltransferase activity"/>
    <property type="evidence" value="ECO:0007669"/>
    <property type="project" value="InterPro"/>
</dbReference>